<evidence type="ECO:0000259" key="5">
    <source>
        <dbReference type="Pfam" id="PF06803"/>
    </source>
</evidence>
<evidence type="ECO:0000256" key="3">
    <source>
        <dbReference type="ARBA" id="ARBA00022989"/>
    </source>
</evidence>
<keyword evidence="2" id="KW-0812">Transmembrane</keyword>
<proteinExistence type="predicted"/>
<feature type="domain" description="DUF1232" evidence="5">
    <location>
        <begin position="85"/>
        <end position="115"/>
    </location>
</feature>
<dbReference type="InterPro" id="IPR010652">
    <property type="entry name" value="DUF1232"/>
</dbReference>
<keyword evidence="4" id="KW-0472">Membrane</keyword>
<sequence>MPLSLNFELNDQDLARFQEAAERSRKAVEGKSADEVIDAAVAMLAGAQQSEVPDFIRQRLLRLDDMIAMVRDQAWALDEADRQRVLGALAYFADPNDIIPDNVAVLGFLDDAVMIELSVRELAHELDAYDDFCDYRAREAKHRGVDPASLGRTDWLDGRREELVERMHVRREREAGFGYGRSSGYGGRGNDSYIRSWRPSSFRIG</sequence>
<dbReference type="Proteomes" id="UP001430290">
    <property type="component" value="Unassembled WGS sequence"/>
</dbReference>
<evidence type="ECO:0000256" key="4">
    <source>
        <dbReference type="ARBA" id="ARBA00023136"/>
    </source>
</evidence>
<organism evidence="6 7">
    <name type="scientific">Thermomonas beijingensis</name>
    <dbReference type="NCBI Taxonomy" id="2872701"/>
    <lineage>
        <taxon>Bacteria</taxon>
        <taxon>Pseudomonadati</taxon>
        <taxon>Pseudomonadota</taxon>
        <taxon>Gammaproteobacteria</taxon>
        <taxon>Lysobacterales</taxon>
        <taxon>Lysobacteraceae</taxon>
        <taxon>Thermomonas</taxon>
    </lineage>
</organism>
<comment type="subcellular location">
    <subcellularLocation>
        <location evidence="1">Endomembrane system</location>
        <topology evidence="1">Multi-pass membrane protein</topology>
    </subcellularLocation>
</comment>
<evidence type="ECO:0000256" key="2">
    <source>
        <dbReference type="ARBA" id="ARBA00022692"/>
    </source>
</evidence>
<evidence type="ECO:0000256" key="1">
    <source>
        <dbReference type="ARBA" id="ARBA00004127"/>
    </source>
</evidence>
<comment type="caution">
    <text evidence="6">The sequence shown here is derived from an EMBL/GenBank/DDBJ whole genome shotgun (WGS) entry which is preliminary data.</text>
</comment>
<dbReference type="EMBL" id="JAIQDJ010000006">
    <property type="protein sequence ID" value="MBZ4186684.1"/>
    <property type="molecule type" value="Genomic_DNA"/>
</dbReference>
<evidence type="ECO:0000313" key="7">
    <source>
        <dbReference type="Proteomes" id="UP001430290"/>
    </source>
</evidence>
<gene>
    <name evidence="6" type="ORF">K7B09_10155</name>
</gene>
<keyword evidence="7" id="KW-1185">Reference proteome</keyword>
<name>A0ABS7TFN3_9GAMM</name>
<keyword evidence="3" id="KW-1133">Transmembrane helix</keyword>
<dbReference type="RefSeq" id="WP_223629363.1">
    <property type="nucleotide sequence ID" value="NZ_JAIQDJ010000006.1"/>
</dbReference>
<evidence type="ECO:0000313" key="6">
    <source>
        <dbReference type="EMBL" id="MBZ4186684.1"/>
    </source>
</evidence>
<accession>A0ABS7TFN3</accession>
<dbReference type="Pfam" id="PF06803">
    <property type="entry name" value="DUF1232"/>
    <property type="match status" value="1"/>
</dbReference>
<reference evidence="6" key="1">
    <citation type="submission" date="2021-09" db="EMBL/GenBank/DDBJ databases">
        <authorList>
            <person name="Wu T."/>
            <person name="Guo S.Z."/>
        </authorList>
    </citation>
    <scope>NUCLEOTIDE SEQUENCE</scope>
    <source>
        <strain evidence="6">RSS-23</strain>
    </source>
</reference>
<protein>
    <submittedName>
        <fullName evidence="6">DUF1232 domain-containing protein</fullName>
    </submittedName>
</protein>